<gene>
    <name evidence="1" type="ORF">GBAR_LOCUS14034</name>
</gene>
<dbReference type="Proteomes" id="UP001174909">
    <property type="component" value="Unassembled WGS sequence"/>
</dbReference>
<sequence>MCQYAADLDRWFVLGRLSQLSWTINSHSPLNFTIQYGDGEVGPDMTTPRKSLVTFLHSDSSDTEIEFVKEEPQLVYHFQVTGSVVKAVDHYSPCGGKTREDGGVQVGPIGIAIIFL</sequence>
<dbReference type="AlphaFoldDB" id="A0AA35S6H6"/>
<accession>A0AA35S6H6</accession>
<dbReference type="EMBL" id="CASHTH010002053">
    <property type="protein sequence ID" value="CAI8024104.1"/>
    <property type="molecule type" value="Genomic_DNA"/>
</dbReference>
<keyword evidence="2" id="KW-1185">Reference proteome</keyword>
<evidence type="ECO:0000313" key="1">
    <source>
        <dbReference type="EMBL" id="CAI8024104.1"/>
    </source>
</evidence>
<name>A0AA35S6H6_GEOBA</name>
<evidence type="ECO:0000313" key="2">
    <source>
        <dbReference type="Proteomes" id="UP001174909"/>
    </source>
</evidence>
<organism evidence="1 2">
    <name type="scientific">Geodia barretti</name>
    <name type="common">Barrett's horny sponge</name>
    <dbReference type="NCBI Taxonomy" id="519541"/>
    <lineage>
        <taxon>Eukaryota</taxon>
        <taxon>Metazoa</taxon>
        <taxon>Porifera</taxon>
        <taxon>Demospongiae</taxon>
        <taxon>Heteroscleromorpha</taxon>
        <taxon>Tetractinellida</taxon>
        <taxon>Astrophorina</taxon>
        <taxon>Geodiidae</taxon>
        <taxon>Geodia</taxon>
    </lineage>
</organism>
<proteinExistence type="predicted"/>
<comment type="caution">
    <text evidence="1">The sequence shown here is derived from an EMBL/GenBank/DDBJ whole genome shotgun (WGS) entry which is preliminary data.</text>
</comment>
<protein>
    <submittedName>
        <fullName evidence="1">Uncharacterized protein</fullName>
    </submittedName>
</protein>
<reference evidence="1" key="1">
    <citation type="submission" date="2023-03" db="EMBL/GenBank/DDBJ databases">
        <authorList>
            <person name="Steffen K."/>
            <person name="Cardenas P."/>
        </authorList>
    </citation>
    <scope>NUCLEOTIDE SEQUENCE</scope>
</reference>